<dbReference type="RefSeq" id="XP_013329904.1">
    <property type="nucleotide sequence ID" value="XM_013474450.1"/>
</dbReference>
<accession>A0A0F4YYC6</accession>
<protein>
    <recommendedName>
        <fullName evidence="4">Exocyst complex component SEC5</fullName>
    </recommendedName>
</protein>
<keyword evidence="3 4" id="KW-0268">Exocytosis</keyword>
<evidence type="ECO:0000256" key="2">
    <source>
        <dbReference type="ARBA" id="ARBA00022448"/>
    </source>
</evidence>
<evidence type="ECO:0000256" key="5">
    <source>
        <dbReference type="SAM" id="MobiDB-lite"/>
    </source>
</evidence>
<keyword evidence="4" id="KW-0653">Protein transport</keyword>
<organism evidence="7 8">
    <name type="scientific">Rasamsonia emersonii (strain ATCC 16479 / CBS 393.64 / IMI 116815)</name>
    <dbReference type="NCBI Taxonomy" id="1408163"/>
    <lineage>
        <taxon>Eukaryota</taxon>
        <taxon>Fungi</taxon>
        <taxon>Dikarya</taxon>
        <taxon>Ascomycota</taxon>
        <taxon>Pezizomycotina</taxon>
        <taxon>Eurotiomycetes</taxon>
        <taxon>Eurotiomycetidae</taxon>
        <taxon>Eurotiales</taxon>
        <taxon>Trichocomaceae</taxon>
        <taxon>Rasamsonia</taxon>
    </lineage>
</organism>
<gene>
    <name evidence="7" type="ORF">T310_2651</name>
</gene>
<feature type="region of interest" description="Disordered" evidence="5">
    <location>
        <begin position="1"/>
        <end position="81"/>
    </location>
</feature>
<feature type="compositionally biased region" description="Polar residues" evidence="5">
    <location>
        <begin position="197"/>
        <end position="213"/>
    </location>
</feature>
<keyword evidence="8" id="KW-1185">Reference proteome</keyword>
<name>A0A0F4YYC6_RASE3</name>
<dbReference type="Pfam" id="PF15469">
    <property type="entry name" value="Sec5"/>
    <property type="match status" value="1"/>
</dbReference>
<dbReference type="InterPro" id="IPR029175">
    <property type="entry name" value="EXOC2/Sec5"/>
</dbReference>
<dbReference type="GO" id="GO:0015031">
    <property type="term" value="P:protein transport"/>
    <property type="evidence" value="ECO:0007669"/>
    <property type="project" value="UniProtKB-KW"/>
</dbReference>
<evidence type="ECO:0000256" key="4">
    <source>
        <dbReference type="RuleBase" id="RU365069"/>
    </source>
</evidence>
<dbReference type="EMBL" id="LASV01000105">
    <property type="protein sequence ID" value="KKA23292.1"/>
    <property type="molecule type" value="Genomic_DNA"/>
</dbReference>
<comment type="subunit">
    <text evidence="4">Component of the exocyst complex.</text>
</comment>
<feature type="region of interest" description="Disordered" evidence="5">
    <location>
        <begin position="175"/>
        <end position="222"/>
    </location>
</feature>
<evidence type="ECO:0000256" key="1">
    <source>
        <dbReference type="ARBA" id="ARBA00010578"/>
    </source>
</evidence>
<feature type="compositionally biased region" description="Acidic residues" evidence="5">
    <location>
        <begin position="21"/>
        <end position="32"/>
    </location>
</feature>
<comment type="caution">
    <text evidence="7">The sequence shown here is derived from an EMBL/GenBank/DDBJ whole genome shotgun (WGS) entry which is preliminary data.</text>
</comment>
<dbReference type="GO" id="GO:0006887">
    <property type="term" value="P:exocytosis"/>
    <property type="evidence" value="ECO:0007669"/>
    <property type="project" value="UniProtKB-KW"/>
</dbReference>
<dbReference type="Proteomes" id="UP000053958">
    <property type="component" value="Unassembled WGS sequence"/>
</dbReference>
<feature type="domain" description="Exocyst complex component EXOC2/Sec5 N-terminal" evidence="6">
    <location>
        <begin position="78"/>
        <end position="1019"/>
    </location>
</feature>
<dbReference type="STRING" id="1408163.A0A0F4YYC6"/>
<dbReference type="OrthoDB" id="26242at2759"/>
<reference evidence="7 8" key="1">
    <citation type="submission" date="2015-04" db="EMBL/GenBank/DDBJ databases">
        <authorList>
            <person name="Heijne W.H."/>
            <person name="Fedorova N.D."/>
            <person name="Nierman W.C."/>
            <person name="Vollebregt A.W."/>
            <person name="Zhao Z."/>
            <person name="Wu L."/>
            <person name="Kumar M."/>
            <person name="Stam H."/>
            <person name="van den Berg M.A."/>
            <person name="Pel H.J."/>
        </authorList>
    </citation>
    <scope>NUCLEOTIDE SEQUENCE [LARGE SCALE GENOMIC DNA]</scope>
    <source>
        <strain evidence="7 8">CBS 393.64</strain>
    </source>
</reference>
<dbReference type="InterPro" id="IPR039481">
    <property type="entry name" value="EXOC2/Sec5_N_dom"/>
</dbReference>
<proteinExistence type="inferred from homology"/>
<evidence type="ECO:0000313" key="8">
    <source>
        <dbReference type="Proteomes" id="UP000053958"/>
    </source>
</evidence>
<dbReference type="PANTHER" id="PTHR13043:SF1">
    <property type="entry name" value="EXOCYST COMPLEX COMPONENT 2"/>
    <property type="match status" value="1"/>
</dbReference>
<dbReference type="GO" id="GO:0000145">
    <property type="term" value="C:exocyst"/>
    <property type="evidence" value="ECO:0007669"/>
    <property type="project" value="UniProtKB-UniRule"/>
</dbReference>
<evidence type="ECO:0000256" key="3">
    <source>
        <dbReference type="ARBA" id="ARBA00022483"/>
    </source>
</evidence>
<comment type="similarity">
    <text evidence="1 4">Belongs to the SEC5 family.</text>
</comment>
<sequence>MAEDIDVANHYGLPSAYPEEWPAELDESDDSDHESFAAAAAKRRSKRYSALERGHSSRKSLASASYRAGDSMALKDEPDPLGTSDSVMKILKQRGLPVDDDPRLRSRFLLSSTTFSPALFLSQTHSSASTQSLLEGLDFLSRSIDQKSASLKVLVEANFERFVRAKATIDSVYTEMRNQGSEKNASRPRSRPASGQFRYSLNGAPSPSATATNEAPKKTALTKESEYGVKGIRAPLVEASVKAEELWGPALGGRDREQGLYMVANAVDRNRAVYEIGGNLSRAIKQRDYDSIFEEYRRARTLANEARVTADRAVTEQRQLTDEEAYNVLVTGRMWVDVEQQLEAFKRDLWQRLSNVHTSSPSLTAAGPVEEHMELIGALLELGVDDNPVWVWLQSRYNLLKTKITSFCERSKVEIEILRRRLAAGEKPSPQVVTTFLRLSSREGTETQERLDTDQVVELWECINTYLTKLLSLQNGLLGEVIEFWETAHSFIDGSKQKLLPAGFEGESRKHHRLSDDSVRQLKEGVVELVDLIRESVLSLFTEPPIEDISLLSSPLPPPSPSTPVGHITPTESRFKLDPKNIPPVSPKKGEPWEDFAFWPPYSNSLSGVHYLSKFLILVGTAASEMAALGPISAGGSSYDRLKNLVSAARERCVRVACAAWNKDAENCKMLEDWTRDPERRDLTKMPGLFVAFESAVLAGMQKILYISEAMSKSGAVDVVTPPPAKLLQMVRTQFVTSVYKALSGLVENAERPMKPEEDDEWILVGPAVSVKSVDATSAMIAADGVDAKNRNIRMLLTLSNLKALQNDFVPQLVSNFETSFSVKLTEESKTIRDVLSQIEARLFQSYTKPTVASLDSTIQSGIKAPDWVPSTNRPDQVRPYVYTTMLTLVLVHTEISTTIPVTSSSQNPGAPSTTNPLLTSVLTHLVTQISSSLLSAFQSRPKYSLPALMQATLDTEFIAQTMSQYVTEEASSIQSQIYLELDRRTNNEARAKLQAELGEMRGILKRLRERTKGEFACFRKVRSGASGKPSTSS</sequence>
<dbReference type="PANTHER" id="PTHR13043">
    <property type="entry name" value="EXOCYST COMPLEX COMPONENT SEC5"/>
    <property type="match status" value="1"/>
</dbReference>
<dbReference type="GO" id="GO:0006893">
    <property type="term" value="P:Golgi to plasma membrane transport"/>
    <property type="evidence" value="ECO:0007669"/>
    <property type="project" value="UniProtKB-UniRule"/>
</dbReference>
<evidence type="ECO:0000259" key="6">
    <source>
        <dbReference type="Pfam" id="PF15469"/>
    </source>
</evidence>
<comment type="function">
    <text evidence="4">Component of the exocyst complex involved in the docking of exocytic vesicles with fusion sites on the plasma membrane.</text>
</comment>
<dbReference type="GeneID" id="25315002"/>
<keyword evidence="2 4" id="KW-0813">Transport</keyword>
<dbReference type="AlphaFoldDB" id="A0A0F4YYC6"/>
<evidence type="ECO:0000313" key="7">
    <source>
        <dbReference type="EMBL" id="KKA23292.1"/>
    </source>
</evidence>